<evidence type="ECO:0000313" key="2">
    <source>
        <dbReference type="Proteomes" id="UP000231409"/>
    </source>
</evidence>
<dbReference type="InterPro" id="IPR021783">
    <property type="entry name" value="DUF3348"/>
</dbReference>
<dbReference type="Pfam" id="PF11828">
    <property type="entry name" value="DUF3348"/>
    <property type="match status" value="1"/>
</dbReference>
<keyword evidence="2" id="KW-1185">Reference proteome</keyword>
<gene>
    <name evidence="1" type="ORF">CLH61_00355</name>
</gene>
<dbReference type="EMBL" id="NTFH01000001">
    <property type="protein sequence ID" value="PHQ17053.1"/>
    <property type="molecule type" value="Genomic_DNA"/>
</dbReference>
<dbReference type="Proteomes" id="UP000231409">
    <property type="component" value="Unassembled WGS sequence"/>
</dbReference>
<protein>
    <recommendedName>
        <fullName evidence="3">DUF3348 domain-containing protein</fullName>
    </recommendedName>
</protein>
<evidence type="ECO:0008006" key="3">
    <source>
        <dbReference type="Google" id="ProtNLM"/>
    </source>
</evidence>
<accession>A0A2G1URF8</accession>
<sequence length="262" mass="29251">MCHLESTTFWSPGYPVMTSSTEHTTLQASAQVLPHSARLVERLLRLEKRAASESHGCFAERLGRLFGLGDTMTLDKALGFRPQGQPEPVADLEHQLLQELADARRKVLDKLDLALEEFDKAEPRKPLADLNTEAASAPSPDFAPFLQFYLARQRQIVAASRQLRARFRTAVAGYSHTMARIAEFDGVFDHAMAQYTSQCFATLPALLEKRFVALQQEQDAGSDWRGLFQQEIQLLLLAELDVRLEPALGLLAAIHQEIGKTP</sequence>
<proteinExistence type="predicted"/>
<comment type="caution">
    <text evidence="1">The sequence shown here is derived from an EMBL/GenBank/DDBJ whole genome shotgun (WGS) entry which is preliminary data.</text>
</comment>
<reference evidence="1 2" key="1">
    <citation type="submission" date="2017-09" db="EMBL/GenBank/DDBJ databases">
        <title>The draft genome sequences of Marinobacter sp. PWS21.</title>
        <authorList>
            <person name="Cao J."/>
        </authorList>
    </citation>
    <scope>NUCLEOTIDE SEQUENCE [LARGE SCALE GENOMIC DNA]</scope>
    <source>
        <strain evidence="1 2">PWS21</strain>
    </source>
</reference>
<dbReference type="AlphaFoldDB" id="A0A2G1URF8"/>
<evidence type="ECO:0000313" key="1">
    <source>
        <dbReference type="EMBL" id="PHQ17053.1"/>
    </source>
</evidence>
<organism evidence="1 2">
    <name type="scientific">Marinobacter profundi</name>
    <dbReference type="NCBI Taxonomy" id="2666256"/>
    <lineage>
        <taxon>Bacteria</taxon>
        <taxon>Pseudomonadati</taxon>
        <taxon>Pseudomonadota</taxon>
        <taxon>Gammaproteobacteria</taxon>
        <taxon>Pseudomonadales</taxon>
        <taxon>Marinobacteraceae</taxon>
        <taxon>Marinobacter</taxon>
    </lineage>
</organism>
<name>A0A2G1URF8_9GAMM</name>